<evidence type="ECO:0000256" key="6">
    <source>
        <dbReference type="ARBA" id="ARBA00022968"/>
    </source>
</evidence>
<evidence type="ECO:0000256" key="10">
    <source>
        <dbReference type="ARBA" id="ARBA00023295"/>
    </source>
</evidence>
<keyword evidence="7" id="KW-1133">Transmembrane helix</keyword>
<evidence type="ECO:0000256" key="3">
    <source>
        <dbReference type="ARBA" id="ARBA00022475"/>
    </source>
</evidence>
<evidence type="ECO:0000256" key="5">
    <source>
        <dbReference type="ARBA" id="ARBA00022801"/>
    </source>
</evidence>
<keyword evidence="3" id="KW-1003">Cell membrane</keyword>
<evidence type="ECO:0000256" key="8">
    <source>
        <dbReference type="ARBA" id="ARBA00023136"/>
    </source>
</evidence>
<gene>
    <name evidence="18" type="ORF">C1SCF055_LOCUS39342</name>
</gene>
<evidence type="ECO:0000256" key="2">
    <source>
        <dbReference type="ARBA" id="ARBA00005641"/>
    </source>
</evidence>
<comment type="similarity">
    <text evidence="2 16">Belongs to the glycosyl hydrolase 5 (cellulase A) family.</text>
</comment>
<dbReference type="OrthoDB" id="1887033at2759"/>
<reference evidence="18" key="1">
    <citation type="submission" date="2022-10" db="EMBL/GenBank/DDBJ databases">
        <authorList>
            <person name="Chen Y."/>
            <person name="Dougan E. K."/>
            <person name="Chan C."/>
            <person name="Rhodes N."/>
            <person name="Thang M."/>
        </authorList>
    </citation>
    <scope>NUCLEOTIDE SEQUENCE</scope>
</reference>
<dbReference type="Pfam" id="PF00150">
    <property type="entry name" value="Cellulase"/>
    <property type="match status" value="1"/>
</dbReference>
<evidence type="ECO:0000313" key="18">
    <source>
        <dbReference type="EMBL" id="CAI4014439.1"/>
    </source>
</evidence>
<dbReference type="EMBL" id="CAMXCT010006346">
    <property type="protein sequence ID" value="CAI4014439.1"/>
    <property type="molecule type" value="Genomic_DNA"/>
</dbReference>
<evidence type="ECO:0000256" key="16">
    <source>
        <dbReference type="RuleBase" id="RU361153"/>
    </source>
</evidence>
<dbReference type="GO" id="GO:0004338">
    <property type="term" value="F:glucan exo-1,3-beta-glucosidase activity"/>
    <property type="evidence" value="ECO:0007669"/>
    <property type="project" value="UniProtKB-EC"/>
</dbReference>
<dbReference type="InterPro" id="IPR017853">
    <property type="entry name" value="GH"/>
</dbReference>
<dbReference type="EMBL" id="CAMXCT030006346">
    <property type="protein sequence ID" value="CAL4801751.1"/>
    <property type="molecule type" value="Genomic_DNA"/>
</dbReference>
<evidence type="ECO:0000256" key="14">
    <source>
        <dbReference type="ARBA" id="ARBA00038929"/>
    </source>
</evidence>
<evidence type="ECO:0000256" key="13">
    <source>
        <dbReference type="ARBA" id="ARBA00037126"/>
    </source>
</evidence>
<dbReference type="GO" id="GO:0071555">
    <property type="term" value="P:cell wall organization"/>
    <property type="evidence" value="ECO:0007669"/>
    <property type="project" value="UniProtKB-KW"/>
</dbReference>
<dbReference type="PANTHER" id="PTHR31297">
    <property type="entry name" value="GLUCAN ENDO-1,6-BETA-GLUCOSIDASE B"/>
    <property type="match status" value="1"/>
</dbReference>
<dbReference type="Gene3D" id="3.20.20.80">
    <property type="entry name" value="Glycosidases"/>
    <property type="match status" value="1"/>
</dbReference>
<dbReference type="GO" id="GO:0005886">
    <property type="term" value="C:plasma membrane"/>
    <property type="evidence" value="ECO:0007669"/>
    <property type="project" value="UniProtKB-SubCell"/>
</dbReference>
<dbReference type="InterPro" id="IPR050386">
    <property type="entry name" value="Glycosyl_hydrolase_5"/>
</dbReference>
<dbReference type="AlphaFoldDB" id="A0A9P1DQ66"/>
<evidence type="ECO:0000256" key="1">
    <source>
        <dbReference type="ARBA" id="ARBA00004401"/>
    </source>
</evidence>
<dbReference type="EMBL" id="CAMXCT020006346">
    <property type="protein sequence ID" value="CAL1167814.1"/>
    <property type="molecule type" value="Genomic_DNA"/>
</dbReference>
<keyword evidence="20" id="KW-1185">Reference proteome</keyword>
<sequence length="405" mass="46134">MVWASPEIDLCKKVFTADSFLIRNPAEFKNNSFKSPSPTNLERTCWRGVNLGGWLVLEKWMAPDLFALVPSADDERSLLAEGGSEARDAVAKFRETFITQEDLHWLRHEGGIDAVRLPVGFWCLDEFAASTPMMSTQRYVDAVFDWAEKYGLKVLLELHGLVGSQNGEHHSGDSGQLAWLQPANRERNLKVIRACAQRWGSRESLLGFGLGNEVGEKEPTWLDQLVAFLNLGYFDATRFYWASVAQFYADAATIVQKHLHPEAILVLDTCWDMERWTMEALRDVPGNIWLDYHHYQCMGNEAGNVQEHCQAVEFEGLLTEKMQSLPVIIGEFSLALPPSAEGYGDGTAWPKQFFQRQASLAEKHASAWFFWNYKIAREGWPHWSYRESVERGWIEPKLFGTLGYS</sequence>
<evidence type="ECO:0000256" key="4">
    <source>
        <dbReference type="ARBA" id="ARBA00022692"/>
    </source>
</evidence>
<evidence type="ECO:0000313" key="19">
    <source>
        <dbReference type="EMBL" id="CAL4801751.1"/>
    </source>
</evidence>
<protein>
    <recommendedName>
        <fullName evidence="14">glucan 1,3-beta-glucosidase</fullName>
        <ecNumber evidence="14">3.2.1.58</ecNumber>
    </recommendedName>
    <alternativeName>
        <fullName evidence="15">Exo-1,3-beta-glucanase D</fullName>
    </alternativeName>
</protein>
<comment type="subcellular location">
    <subcellularLocation>
        <location evidence="1">Cell membrane</location>
        <topology evidence="1">Single-pass type II membrane protein</topology>
    </subcellularLocation>
</comment>
<keyword evidence="11" id="KW-0961">Cell wall biogenesis/degradation</keyword>
<reference evidence="19 20" key="2">
    <citation type="submission" date="2024-05" db="EMBL/GenBank/DDBJ databases">
        <authorList>
            <person name="Chen Y."/>
            <person name="Shah S."/>
            <person name="Dougan E. K."/>
            <person name="Thang M."/>
            <person name="Chan C."/>
        </authorList>
    </citation>
    <scope>NUCLEOTIDE SEQUENCE [LARGE SCALE GENOMIC DNA]</scope>
</reference>
<keyword evidence="10 16" id="KW-0326">Glycosidase</keyword>
<dbReference type="GO" id="GO:0005576">
    <property type="term" value="C:extracellular region"/>
    <property type="evidence" value="ECO:0007669"/>
    <property type="project" value="TreeGrafter"/>
</dbReference>
<feature type="domain" description="Glycoside hydrolase family 5" evidence="17">
    <location>
        <begin position="97"/>
        <end position="374"/>
    </location>
</feature>
<comment type="function">
    <text evidence="13">Glucosidase involved in the degradation of cellulosic biomass. Active on lichenan.</text>
</comment>
<name>A0A9P1DQ66_9DINO</name>
<evidence type="ECO:0000256" key="9">
    <source>
        <dbReference type="ARBA" id="ARBA00023180"/>
    </source>
</evidence>
<dbReference type="SUPFAM" id="SSF51445">
    <property type="entry name" value="(Trans)glycosidases"/>
    <property type="match status" value="1"/>
</dbReference>
<keyword evidence="8" id="KW-0472">Membrane</keyword>
<proteinExistence type="inferred from homology"/>
<dbReference type="InterPro" id="IPR001547">
    <property type="entry name" value="Glyco_hydro_5"/>
</dbReference>
<comment type="caution">
    <text evidence="18">The sequence shown here is derived from an EMBL/GenBank/DDBJ whole genome shotgun (WGS) entry which is preliminary data.</text>
</comment>
<keyword evidence="9" id="KW-0325">Glycoprotein</keyword>
<comment type="catalytic activity">
    <reaction evidence="12">
        <text>Successive hydrolysis of beta-D-glucose units from the non-reducing ends of (1-&gt;3)-beta-D-glucans, releasing alpha-glucose.</text>
        <dbReference type="EC" id="3.2.1.58"/>
    </reaction>
</comment>
<dbReference type="Proteomes" id="UP001152797">
    <property type="component" value="Unassembled WGS sequence"/>
</dbReference>
<organism evidence="18">
    <name type="scientific">Cladocopium goreaui</name>
    <dbReference type="NCBI Taxonomy" id="2562237"/>
    <lineage>
        <taxon>Eukaryota</taxon>
        <taxon>Sar</taxon>
        <taxon>Alveolata</taxon>
        <taxon>Dinophyceae</taxon>
        <taxon>Suessiales</taxon>
        <taxon>Symbiodiniaceae</taxon>
        <taxon>Cladocopium</taxon>
    </lineage>
</organism>
<evidence type="ECO:0000313" key="20">
    <source>
        <dbReference type="Proteomes" id="UP001152797"/>
    </source>
</evidence>
<dbReference type="PANTHER" id="PTHR31297:SF34">
    <property type="entry name" value="GLUCAN 1,3-BETA-GLUCOSIDASE 2"/>
    <property type="match status" value="1"/>
</dbReference>
<evidence type="ECO:0000256" key="15">
    <source>
        <dbReference type="ARBA" id="ARBA00041260"/>
    </source>
</evidence>
<dbReference type="GO" id="GO:0009986">
    <property type="term" value="C:cell surface"/>
    <property type="evidence" value="ECO:0007669"/>
    <property type="project" value="TreeGrafter"/>
</dbReference>
<evidence type="ECO:0000256" key="7">
    <source>
        <dbReference type="ARBA" id="ARBA00022989"/>
    </source>
</evidence>
<keyword evidence="4" id="KW-0812">Transmembrane</keyword>
<evidence type="ECO:0000256" key="11">
    <source>
        <dbReference type="ARBA" id="ARBA00023316"/>
    </source>
</evidence>
<keyword evidence="6" id="KW-0735">Signal-anchor</keyword>
<keyword evidence="5 16" id="KW-0378">Hydrolase</keyword>
<evidence type="ECO:0000256" key="12">
    <source>
        <dbReference type="ARBA" id="ARBA00036824"/>
    </source>
</evidence>
<dbReference type="EC" id="3.2.1.58" evidence="14"/>
<evidence type="ECO:0000259" key="17">
    <source>
        <dbReference type="Pfam" id="PF00150"/>
    </source>
</evidence>
<dbReference type="GO" id="GO:0009251">
    <property type="term" value="P:glucan catabolic process"/>
    <property type="evidence" value="ECO:0007669"/>
    <property type="project" value="TreeGrafter"/>
</dbReference>
<accession>A0A9P1DQ66</accession>